<protein>
    <recommendedName>
        <fullName evidence="10">Phosphate transport system permease protein</fullName>
    </recommendedName>
</protein>
<dbReference type="PROSITE" id="PS50928">
    <property type="entry name" value="ABC_TM1"/>
    <property type="match status" value="1"/>
</dbReference>
<evidence type="ECO:0000256" key="3">
    <source>
        <dbReference type="ARBA" id="ARBA00022448"/>
    </source>
</evidence>
<dbReference type="NCBIfam" id="TIGR02138">
    <property type="entry name" value="phosphate_pstC"/>
    <property type="match status" value="1"/>
</dbReference>
<keyword evidence="5 10" id="KW-0592">Phosphate transport</keyword>
<dbReference type="AlphaFoldDB" id="A0A941ET80"/>
<name>A0A941ET80_9ACTN</name>
<dbReference type="InterPro" id="IPR011864">
    <property type="entry name" value="Phosphate_PstC"/>
</dbReference>
<dbReference type="GO" id="GO:0006817">
    <property type="term" value="P:phosphate ion transport"/>
    <property type="evidence" value="ECO:0007669"/>
    <property type="project" value="UniProtKB-KW"/>
</dbReference>
<accession>A0A941ET80</accession>
<evidence type="ECO:0000256" key="1">
    <source>
        <dbReference type="ARBA" id="ARBA00004651"/>
    </source>
</evidence>
<dbReference type="EMBL" id="JAGSOG010000219">
    <property type="protein sequence ID" value="MBR7837647.1"/>
    <property type="molecule type" value="Genomic_DNA"/>
</dbReference>
<dbReference type="Proteomes" id="UP000675781">
    <property type="component" value="Unassembled WGS sequence"/>
</dbReference>
<dbReference type="GO" id="GO:0005315">
    <property type="term" value="F:phosphate transmembrane transporter activity"/>
    <property type="evidence" value="ECO:0007669"/>
    <property type="project" value="InterPro"/>
</dbReference>
<evidence type="ECO:0000256" key="6">
    <source>
        <dbReference type="ARBA" id="ARBA00022692"/>
    </source>
</evidence>
<feature type="transmembrane region" description="Helical" evidence="9">
    <location>
        <begin position="96"/>
        <end position="122"/>
    </location>
</feature>
<dbReference type="GO" id="GO:0005886">
    <property type="term" value="C:plasma membrane"/>
    <property type="evidence" value="ECO:0007669"/>
    <property type="project" value="UniProtKB-SubCell"/>
</dbReference>
<comment type="caution">
    <text evidence="12">The sequence shown here is derived from an EMBL/GenBank/DDBJ whole genome shotgun (WGS) entry which is preliminary data.</text>
</comment>
<dbReference type="InterPro" id="IPR000515">
    <property type="entry name" value="MetI-like"/>
</dbReference>
<evidence type="ECO:0000256" key="2">
    <source>
        <dbReference type="ARBA" id="ARBA00007069"/>
    </source>
</evidence>
<comment type="caution">
    <text evidence="10">Lacks conserved residue(s) required for the propagation of feature annotation.</text>
</comment>
<proteinExistence type="inferred from homology"/>
<keyword evidence="4 10" id="KW-1003">Cell membrane</keyword>
<dbReference type="InterPro" id="IPR035906">
    <property type="entry name" value="MetI-like_sf"/>
</dbReference>
<dbReference type="PANTHER" id="PTHR30425">
    <property type="entry name" value="PHOSPHATE TRANSPORT SYSTEM PERMEASE PROTEIN PST"/>
    <property type="match status" value="1"/>
</dbReference>
<dbReference type="RefSeq" id="WP_212532114.1">
    <property type="nucleotide sequence ID" value="NZ_JAGSOG010000219.1"/>
</dbReference>
<keyword evidence="7 9" id="KW-1133">Transmembrane helix</keyword>
<evidence type="ECO:0000256" key="8">
    <source>
        <dbReference type="ARBA" id="ARBA00023136"/>
    </source>
</evidence>
<keyword evidence="6 9" id="KW-0812">Transmembrane</keyword>
<dbReference type="PANTHER" id="PTHR30425:SF1">
    <property type="entry name" value="PHOSPHATE TRANSPORT SYSTEM PERMEASE PROTEIN PSTC"/>
    <property type="match status" value="1"/>
</dbReference>
<comment type="function">
    <text evidence="10">Part of the binding-protein-dependent transport system for phosphate; probably responsible for the translocation of the substrate across the membrane.</text>
</comment>
<evidence type="ECO:0000313" key="13">
    <source>
        <dbReference type="Proteomes" id="UP000675781"/>
    </source>
</evidence>
<feature type="transmembrane region" description="Helical" evidence="9">
    <location>
        <begin position="185"/>
        <end position="208"/>
    </location>
</feature>
<feature type="domain" description="ABC transmembrane type-1" evidence="11">
    <location>
        <begin position="98"/>
        <end position="323"/>
    </location>
</feature>
<evidence type="ECO:0000256" key="10">
    <source>
        <dbReference type="RuleBase" id="RU363054"/>
    </source>
</evidence>
<feature type="transmembrane region" description="Helical" evidence="9">
    <location>
        <begin position="304"/>
        <end position="323"/>
    </location>
</feature>
<reference evidence="12" key="1">
    <citation type="submission" date="2021-04" db="EMBL/GenBank/DDBJ databases">
        <title>Genome based classification of Actinospica acidithermotolerans sp. nov., an actinobacterium isolated from an Indonesian hot spring.</title>
        <authorList>
            <person name="Kusuma A.B."/>
            <person name="Putra K.E."/>
            <person name="Nafisah S."/>
            <person name="Loh J."/>
            <person name="Nouioui I."/>
            <person name="Goodfellow M."/>
        </authorList>
    </citation>
    <scope>NUCLEOTIDE SEQUENCE</scope>
    <source>
        <strain evidence="12">CSCA 57</strain>
    </source>
</reference>
<dbReference type="Pfam" id="PF00528">
    <property type="entry name" value="BPD_transp_1"/>
    <property type="match status" value="1"/>
</dbReference>
<evidence type="ECO:0000256" key="7">
    <source>
        <dbReference type="ARBA" id="ARBA00022989"/>
    </source>
</evidence>
<evidence type="ECO:0000256" key="5">
    <source>
        <dbReference type="ARBA" id="ARBA00022592"/>
    </source>
</evidence>
<feature type="transmembrane region" description="Helical" evidence="9">
    <location>
        <begin position="134"/>
        <end position="153"/>
    </location>
</feature>
<evidence type="ECO:0000256" key="9">
    <source>
        <dbReference type="RuleBase" id="RU363032"/>
    </source>
</evidence>
<evidence type="ECO:0000313" key="12">
    <source>
        <dbReference type="EMBL" id="MBR7837647.1"/>
    </source>
</evidence>
<feature type="transmembrane region" description="Helical" evidence="9">
    <location>
        <begin position="42"/>
        <end position="62"/>
    </location>
</feature>
<gene>
    <name evidence="12" type="primary">pstC</name>
    <name evidence="12" type="ORF">KDL01_30485</name>
</gene>
<dbReference type="Gene3D" id="1.10.3720.10">
    <property type="entry name" value="MetI-like"/>
    <property type="match status" value="1"/>
</dbReference>
<comment type="similarity">
    <text evidence="2 10">Belongs to the binding-protein-dependent transport system permease family. CysTW subfamily.</text>
</comment>
<dbReference type="CDD" id="cd06261">
    <property type="entry name" value="TM_PBP2"/>
    <property type="match status" value="1"/>
</dbReference>
<keyword evidence="8 9" id="KW-0472">Membrane</keyword>
<organism evidence="12 13">
    <name type="scientific">Actinospica durhamensis</name>
    <dbReference type="NCBI Taxonomy" id="1508375"/>
    <lineage>
        <taxon>Bacteria</taxon>
        <taxon>Bacillati</taxon>
        <taxon>Actinomycetota</taxon>
        <taxon>Actinomycetes</taxon>
        <taxon>Catenulisporales</taxon>
        <taxon>Actinospicaceae</taxon>
        <taxon>Actinospica</taxon>
    </lineage>
</organism>
<evidence type="ECO:0000256" key="4">
    <source>
        <dbReference type="ARBA" id="ARBA00022475"/>
    </source>
</evidence>
<evidence type="ECO:0000259" key="11">
    <source>
        <dbReference type="PROSITE" id="PS50928"/>
    </source>
</evidence>
<sequence>MSNERLSPVADADEVEVRDPRSGLTAKAGLGDRLFGGSARGAAVFILILMAAIAAFLIYQAAEAIGKDQVNFVTSFTWDPDGNSTPNGQPEFGIAAIAWGTLVTSVIGVLLGAPVAIGVALFITQYLPRKIGSVFGYIVDLLAAVPSVVYGLWGLLVLDQHMSGVSKIIEDVLGWIPLFKTDGTYGSSMFTAGVVLAIMILPIIAAIAREIYKQTPREQIEAAYALGATRWEMIRLAVLPYGRSGVTSAIILGFGRALGETIAVAMVLTQVPGLVTRILQPGGNTIAANIAVQFGDAFTTGRQALIASGLVLFLMTLIVNYAARVVVRRAGKAGS</sequence>
<comment type="subcellular location">
    <subcellularLocation>
        <location evidence="1 9">Cell membrane</location>
        <topology evidence="1 9">Multi-pass membrane protein</topology>
    </subcellularLocation>
</comment>
<dbReference type="InterPro" id="IPR051124">
    <property type="entry name" value="Phosphate_Transport_Permease"/>
</dbReference>
<keyword evidence="13" id="KW-1185">Reference proteome</keyword>
<keyword evidence="3 9" id="KW-0813">Transport</keyword>
<dbReference type="SUPFAM" id="SSF161098">
    <property type="entry name" value="MetI-like"/>
    <property type="match status" value="1"/>
</dbReference>